<dbReference type="Proteomes" id="UP000321635">
    <property type="component" value="Unassembled WGS sequence"/>
</dbReference>
<accession>A0A511X7B3</accession>
<dbReference type="STRING" id="1120919.GCA_000429165_00732"/>
<name>A0A511X7B3_9PROT</name>
<feature type="transmembrane region" description="Helical" evidence="1">
    <location>
        <begin position="287"/>
        <end position="309"/>
    </location>
</feature>
<sequence length="443" mass="48751">MTGEGHTPHGRDCWSILGIDATRDERAIKRAYARLLRSTNPEDDQEAFQLLRAAYESACALARLPNATPEPEKLPGEPPIEEFLESFDSLRRTGNAQVAMALLEQTIRDIPPRPGRSDGLEWALFGRLHPFLTISAGLIRALADRFDWRDPASLPARREPEWHKALLDRLEAEDWLDLLHDPKRHPYGQAAAIALATSENLSKLLPPGGRLDGAERARAQALLRDAWDRRRFLHGRLAPAALAALRTAVEGPPVLAAPLNVGRGHLIDAETTAGSRENRRRFARPPIAIAAAAACVFLVATSFAGAFLLHREPEARHTTVVANVAPPATFAVDAPARARDALERQNVRWTTVTRRFDRTTVWFATLVANRAALSEVRYGFDTEAPNLLFPLPAGGKDQWPQPLGPGAKLSARGPESAKSVSVQLKFRDGTLSEVRTYLVSNEI</sequence>
<keyword evidence="1" id="KW-0812">Transmembrane</keyword>
<dbReference type="OrthoDB" id="8094857at2"/>
<dbReference type="InterPro" id="IPR001623">
    <property type="entry name" value="DnaJ_domain"/>
</dbReference>
<dbReference type="InterPro" id="IPR036869">
    <property type="entry name" value="J_dom_sf"/>
</dbReference>
<dbReference type="AlphaFoldDB" id="A0A511X7B3"/>
<evidence type="ECO:0000256" key="1">
    <source>
        <dbReference type="SAM" id="Phobius"/>
    </source>
</evidence>
<evidence type="ECO:0000313" key="3">
    <source>
        <dbReference type="EMBL" id="GEN58828.1"/>
    </source>
</evidence>
<feature type="domain" description="J" evidence="2">
    <location>
        <begin position="12"/>
        <end position="63"/>
    </location>
</feature>
<dbReference type="PROSITE" id="PS50076">
    <property type="entry name" value="DNAJ_2"/>
    <property type="match status" value="1"/>
</dbReference>
<organism evidence="3 4">
    <name type="scientific">Acetobacter nitrogenifigens DSM 23921 = NBRC 105050</name>
    <dbReference type="NCBI Taxonomy" id="1120919"/>
    <lineage>
        <taxon>Bacteria</taxon>
        <taxon>Pseudomonadati</taxon>
        <taxon>Pseudomonadota</taxon>
        <taxon>Alphaproteobacteria</taxon>
        <taxon>Acetobacterales</taxon>
        <taxon>Acetobacteraceae</taxon>
        <taxon>Acetobacter</taxon>
    </lineage>
</organism>
<evidence type="ECO:0000313" key="4">
    <source>
        <dbReference type="Proteomes" id="UP000321635"/>
    </source>
</evidence>
<proteinExistence type="predicted"/>
<keyword evidence="4" id="KW-1185">Reference proteome</keyword>
<evidence type="ECO:0000259" key="2">
    <source>
        <dbReference type="PROSITE" id="PS50076"/>
    </source>
</evidence>
<keyword evidence="1" id="KW-1133">Transmembrane helix</keyword>
<comment type="caution">
    <text evidence="3">The sequence shown here is derived from an EMBL/GenBank/DDBJ whole genome shotgun (WGS) entry which is preliminary data.</text>
</comment>
<dbReference type="RefSeq" id="WP_026396902.1">
    <property type="nucleotide sequence ID" value="NZ_AUBI01000002.1"/>
</dbReference>
<dbReference type="Gene3D" id="1.10.287.110">
    <property type="entry name" value="DnaJ domain"/>
    <property type="match status" value="1"/>
</dbReference>
<dbReference type="EMBL" id="BJYF01000003">
    <property type="protein sequence ID" value="GEN58828.1"/>
    <property type="molecule type" value="Genomic_DNA"/>
</dbReference>
<protein>
    <recommendedName>
        <fullName evidence="2">J domain-containing protein</fullName>
    </recommendedName>
</protein>
<keyword evidence="1" id="KW-0472">Membrane</keyword>
<reference evidence="3 4" key="1">
    <citation type="submission" date="2019-07" db="EMBL/GenBank/DDBJ databases">
        <title>Whole genome shotgun sequence of Acetobacter nitrogenifigens NBRC 105050.</title>
        <authorList>
            <person name="Hosoyama A."/>
            <person name="Uohara A."/>
            <person name="Ohji S."/>
            <person name="Ichikawa N."/>
        </authorList>
    </citation>
    <scope>NUCLEOTIDE SEQUENCE [LARGE SCALE GENOMIC DNA]</scope>
    <source>
        <strain evidence="3 4">NBRC 105050</strain>
    </source>
</reference>
<dbReference type="SUPFAM" id="SSF46565">
    <property type="entry name" value="Chaperone J-domain"/>
    <property type="match status" value="1"/>
</dbReference>
<dbReference type="CDD" id="cd06257">
    <property type="entry name" value="DnaJ"/>
    <property type="match status" value="1"/>
</dbReference>
<gene>
    <name evidence="3" type="ORF">ANI02nite_07120</name>
</gene>